<evidence type="ECO:0000313" key="4">
    <source>
        <dbReference type="EMBL" id="ONK79009.1"/>
    </source>
</evidence>
<dbReference type="Pfam" id="PF00012">
    <property type="entry name" value="HSP70"/>
    <property type="match status" value="1"/>
</dbReference>
<keyword evidence="5" id="KW-1185">Reference proteome</keyword>
<evidence type="ECO:0000256" key="1">
    <source>
        <dbReference type="ARBA" id="ARBA00007381"/>
    </source>
</evidence>
<dbReference type="Gramene" id="ONK79009">
    <property type="protein sequence ID" value="ONK79009"/>
    <property type="gene ID" value="A4U43_C01F1940"/>
</dbReference>
<dbReference type="InterPro" id="IPR013126">
    <property type="entry name" value="Hsp_70_fam"/>
</dbReference>
<organism evidence="4 5">
    <name type="scientific">Asparagus officinalis</name>
    <name type="common">Garden asparagus</name>
    <dbReference type="NCBI Taxonomy" id="4686"/>
    <lineage>
        <taxon>Eukaryota</taxon>
        <taxon>Viridiplantae</taxon>
        <taxon>Streptophyta</taxon>
        <taxon>Embryophyta</taxon>
        <taxon>Tracheophyta</taxon>
        <taxon>Spermatophyta</taxon>
        <taxon>Magnoliopsida</taxon>
        <taxon>Liliopsida</taxon>
        <taxon>Asparagales</taxon>
        <taxon>Asparagaceae</taxon>
        <taxon>Asparagoideae</taxon>
        <taxon>Asparagus</taxon>
    </lineage>
</organism>
<dbReference type="Proteomes" id="UP000243459">
    <property type="component" value="Chromosome 1"/>
</dbReference>
<dbReference type="AlphaFoldDB" id="A0A5P1FPU4"/>
<accession>A0A5P1FPU4</accession>
<keyword evidence="2" id="KW-0547">Nucleotide-binding</keyword>
<dbReference type="InterPro" id="IPR043129">
    <property type="entry name" value="ATPase_NBD"/>
</dbReference>
<keyword evidence="3" id="KW-0067">ATP-binding</keyword>
<evidence type="ECO:0000256" key="2">
    <source>
        <dbReference type="ARBA" id="ARBA00022741"/>
    </source>
</evidence>
<dbReference type="PANTHER" id="PTHR19375">
    <property type="entry name" value="HEAT SHOCK PROTEIN 70KDA"/>
    <property type="match status" value="1"/>
</dbReference>
<evidence type="ECO:0000313" key="5">
    <source>
        <dbReference type="Proteomes" id="UP000243459"/>
    </source>
</evidence>
<dbReference type="FunFam" id="3.30.420.40:FF:000028">
    <property type="entry name" value="heat shock 70 kDa protein-like"/>
    <property type="match status" value="1"/>
</dbReference>
<proteinExistence type="inferred from homology"/>
<sequence>MVEVDDESKQVSYRVVKYDNRNVKLEYPAIRKLIATEEISAQLISILLVLRKLVDDASNFLNDKVTIVVTVPAYFNDSHMIGAKDARRIAYLEVLRIINESITASLAYGFENNRFDV</sequence>
<reference evidence="5" key="1">
    <citation type="journal article" date="2017" name="Nat. Commun.">
        <title>The asparagus genome sheds light on the origin and evolution of a young Y chromosome.</title>
        <authorList>
            <person name="Harkess A."/>
            <person name="Zhou J."/>
            <person name="Xu C."/>
            <person name="Bowers J.E."/>
            <person name="Van der Hulst R."/>
            <person name="Ayyampalayam S."/>
            <person name="Mercati F."/>
            <person name="Riccardi P."/>
            <person name="McKain M.R."/>
            <person name="Kakrana A."/>
            <person name="Tang H."/>
            <person name="Ray J."/>
            <person name="Groenendijk J."/>
            <person name="Arikit S."/>
            <person name="Mathioni S.M."/>
            <person name="Nakano M."/>
            <person name="Shan H."/>
            <person name="Telgmann-Rauber A."/>
            <person name="Kanno A."/>
            <person name="Yue Z."/>
            <person name="Chen H."/>
            <person name="Li W."/>
            <person name="Chen Y."/>
            <person name="Xu X."/>
            <person name="Zhang Y."/>
            <person name="Luo S."/>
            <person name="Chen H."/>
            <person name="Gao J."/>
            <person name="Mao Z."/>
            <person name="Pires J.C."/>
            <person name="Luo M."/>
            <person name="Kudrna D."/>
            <person name="Wing R.A."/>
            <person name="Meyers B.C."/>
            <person name="Yi K."/>
            <person name="Kong H."/>
            <person name="Lavrijsen P."/>
            <person name="Sunseri F."/>
            <person name="Falavigna A."/>
            <person name="Ye Y."/>
            <person name="Leebens-Mack J.H."/>
            <person name="Chen G."/>
        </authorList>
    </citation>
    <scope>NUCLEOTIDE SEQUENCE [LARGE SCALE GENOMIC DNA]</scope>
    <source>
        <strain evidence="5">cv. DH0086</strain>
    </source>
</reference>
<dbReference type="SUPFAM" id="SSF53067">
    <property type="entry name" value="Actin-like ATPase domain"/>
    <property type="match status" value="1"/>
</dbReference>
<dbReference type="GO" id="GO:0005524">
    <property type="term" value="F:ATP binding"/>
    <property type="evidence" value="ECO:0007669"/>
    <property type="project" value="UniProtKB-KW"/>
</dbReference>
<dbReference type="EMBL" id="CM007381">
    <property type="protein sequence ID" value="ONK79009.1"/>
    <property type="molecule type" value="Genomic_DNA"/>
</dbReference>
<protein>
    <submittedName>
        <fullName evidence="4">Uncharacterized protein</fullName>
    </submittedName>
</protein>
<comment type="similarity">
    <text evidence="1">Belongs to the heat shock protein 70 family.</text>
</comment>
<dbReference type="OMA" id="RKECAHI"/>
<dbReference type="GO" id="GO:0140662">
    <property type="term" value="F:ATP-dependent protein folding chaperone"/>
    <property type="evidence" value="ECO:0007669"/>
    <property type="project" value="InterPro"/>
</dbReference>
<gene>
    <name evidence="4" type="ORF">A4U43_C01F1940</name>
</gene>
<dbReference type="Gene3D" id="3.30.420.40">
    <property type="match status" value="1"/>
</dbReference>
<evidence type="ECO:0000256" key="3">
    <source>
        <dbReference type="ARBA" id="ARBA00022840"/>
    </source>
</evidence>
<name>A0A5P1FPU4_ASPOF</name>